<protein>
    <submittedName>
        <fullName evidence="11">Uncharacterized protein</fullName>
    </submittedName>
</protein>
<evidence type="ECO:0000256" key="6">
    <source>
        <dbReference type="ARBA" id="ARBA00023136"/>
    </source>
</evidence>
<dbReference type="AlphaFoldDB" id="A0A452ELM1"/>
<comment type="similarity">
    <text evidence="2">Belongs to the tetraspanin (TM4SF) family.</text>
</comment>
<dbReference type="PANTHER" id="PTHR19282">
    <property type="entry name" value="TETRASPANIN"/>
    <property type="match status" value="1"/>
</dbReference>
<keyword evidence="5 10" id="KW-1133">Transmembrane helix</keyword>
<evidence type="ECO:0000256" key="5">
    <source>
        <dbReference type="ARBA" id="ARBA00022989"/>
    </source>
</evidence>
<evidence type="ECO:0000256" key="2">
    <source>
        <dbReference type="ARBA" id="ARBA00006840"/>
    </source>
</evidence>
<evidence type="ECO:0000256" key="4">
    <source>
        <dbReference type="ARBA" id="ARBA00022692"/>
    </source>
</evidence>
<sequence length="222" mass="23820">MHGEKSTATRGTVCLQCLLFTCSCCFWLAGLAASAVVHQPLAWGTCLATACILVVAGAVLTVTGVLGCCATFKEEEPATSSMSIQRLNAELKRNLKDTVTKGYHQPCQEGVSSAVDKLQQEFHCCGSNSSQAWQDSERIRSGQAGGHVVPDSCCKTTVAGRGRWDHTSNICRVRGGCITKLETLIQEHLRISGAMGLGIARVQVFGMLCTSCLYKSLKLERC</sequence>
<reference evidence="11" key="3">
    <citation type="submission" date="2025-09" db="UniProtKB">
        <authorList>
            <consortium name="Ensembl"/>
        </authorList>
    </citation>
    <scope>IDENTIFICATION</scope>
</reference>
<dbReference type="Proteomes" id="UP000291000">
    <property type="component" value="Chromosome 20"/>
</dbReference>
<evidence type="ECO:0000256" key="8">
    <source>
        <dbReference type="ARBA" id="ARBA00023180"/>
    </source>
</evidence>
<evidence type="ECO:0000256" key="7">
    <source>
        <dbReference type="ARBA" id="ARBA00023139"/>
    </source>
</evidence>
<dbReference type="FunFam" id="1.10.1450.10:FF:000005">
    <property type="entry name" value="Tetraspanin"/>
    <property type="match status" value="1"/>
</dbReference>
<keyword evidence="6 10" id="KW-0472">Membrane</keyword>
<dbReference type="PRINTS" id="PR00259">
    <property type="entry name" value="TMFOUR"/>
</dbReference>
<feature type="transmembrane region" description="Helical" evidence="10">
    <location>
        <begin position="42"/>
        <end position="72"/>
    </location>
</feature>
<evidence type="ECO:0000313" key="12">
    <source>
        <dbReference type="Proteomes" id="UP000291000"/>
    </source>
</evidence>
<dbReference type="PROSITE" id="PS51257">
    <property type="entry name" value="PROKAR_LIPOPROTEIN"/>
    <property type="match status" value="1"/>
</dbReference>
<dbReference type="Pfam" id="PF00335">
    <property type="entry name" value="Tetraspanin"/>
    <property type="match status" value="1"/>
</dbReference>
<dbReference type="Ensembl" id="ENSCHIT00000020836.1">
    <property type="protein sequence ID" value="ENSCHIP00000013045.1"/>
    <property type="gene ID" value="ENSCHIG00000014604.1"/>
</dbReference>
<reference evidence="11 12" key="1">
    <citation type="submission" date="2016-04" db="EMBL/GenBank/DDBJ databases">
        <title>Polished mammalian reference genomes with single-molecule sequencing and chromosome conformation capture applied to the Capra hircus genome.</title>
        <authorList>
            <person name="Bickhart D.M."/>
            <person name="Koren S."/>
            <person name="Rosen B."/>
            <person name="Hastie A."/>
            <person name="Liachko I."/>
            <person name="Sullivan S.T."/>
            <person name="Burton J."/>
            <person name="Sayre B.L."/>
            <person name="Huson H.J."/>
            <person name="Lee J."/>
            <person name="Lam E."/>
            <person name="Kelley C.M."/>
            <person name="Hutchison J.L."/>
            <person name="Zhou Y."/>
            <person name="Sun J."/>
            <person name="Crisa A."/>
            <person name="Schwartz J.C."/>
            <person name="Hammond J.A."/>
            <person name="Schroeder S.G."/>
            <person name="Liu G.E."/>
            <person name="Dunham M."/>
            <person name="Shendure J."/>
            <person name="Sonstegard T.S."/>
            <person name="Phillippy A.M."/>
            <person name="Van Tassell C.P."/>
            <person name="Smith T.P."/>
        </authorList>
    </citation>
    <scope>NUCLEOTIDE SEQUENCE [LARGE SCALE GENOMIC DNA]</scope>
</reference>
<reference evidence="11" key="2">
    <citation type="submission" date="2025-08" db="UniProtKB">
        <authorList>
            <consortium name="Ensembl"/>
        </authorList>
    </citation>
    <scope>IDENTIFICATION</scope>
</reference>
<evidence type="ECO:0000256" key="10">
    <source>
        <dbReference type="SAM" id="Phobius"/>
    </source>
</evidence>
<dbReference type="GeneTree" id="ENSGT00940000157760"/>
<dbReference type="GO" id="GO:0005886">
    <property type="term" value="C:plasma membrane"/>
    <property type="evidence" value="ECO:0007669"/>
    <property type="project" value="UniProtKB-SubCell"/>
</dbReference>
<dbReference type="CDD" id="cd03155">
    <property type="entry name" value="CD151_like_LEL"/>
    <property type="match status" value="1"/>
</dbReference>
<keyword evidence="4 10" id="KW-0812">Transmembrane</keyword>
<keyword evidence="9" id="KW-0449">Lipoprotein</keyword>
<dbReference type="InterPro" id="IPR008952">
    <property type="entry name" value="Tetraspanin_EC2_sf"/>
</dbReference>
<feature type="transmembrane region" description="Helical" evidence="10">
    <location>
        <begin position="12"/>
        <end position="36"/>
    </location>
</feature>
<keyword evidence="12" id="KW-1185">Reference proteome</keyword>
<organism evidence="11 12">
    <name type="scientific">Capra hircus</name>
    <name type="common">Goat</name>
    <dbReference type="NCBI Taxonomy" id="9925"/>
    <lineage>
        <taxon>Eukaryota</taxon>
        <taxon>Metazoa</taxon>
        <taxon>Chordata</taxon>
        <taxon>Craniata</taxon>
        <taxon>Vertebrata</taxon>
        <taxon>Euteleostomi</taxon>
        <taxon>Mammalia</taxon>
        <taxon>Eutheria</taxon>
        <taxon>Laurasiatheria</taxon>
        <taxon>Artiodactyla</taxon>
        <taxon>Ruminantia</taxon>
        <taxon>Pecora</taxon>
        <taxon>Bovidae</taxon>
        <taxon>Caprinae</taxon>
        <taxon>Capra</taxon>
    </lineage>
</organism>
<proteinExistence type="inferred from homology"/>
<dbReference type="PANTHER" id="PTHR19282:SF487">
    <property type="entry name" value="CD151 ANTIGEN"/>
    <property type="match status" value="1"/>
</dbReference>
<dbReference type="Gene3D" id="1.10.1450.10">
    <property type="entry name" value="Tetraspanin"/>
    <property type="match status" value="1"/>
</dbReference>
<accession>A0A452ELM1</accession>
<comment type="subcellular location">
    <subcellularLocation>
        <location evidence="1">Cell membrane</location>
        <topology evidence="1">Multi-pass membrane protein</topology>
    </subcellularLocation>
</comment>
<evidence type="ECO:0000256" key="1">
    <source>
        <dbReference type="ARBA" id="ARBA00004651"/>
    </source>
</evidence>
<evidence type="ECO:0000256" key="3">
    <source>
        <dbReference type="ARBA" id="ARBA00022475"/>
    </source>
</evidence>
<keyword evidence="3" id="KW-1003">Cell membrane</keyword>
<keyword evidence="7" id="KW-0564">Palmitate</keyword>
<dbReference type="GO" id="GO:0016477">
    <property type="term" value="P:cell migration"/>
    <property type="evidence" value="ECO:0007669"/>
    <property type="project" value="TreeGrafter"/>
</dbReference>
<evidence type="ECO:0000256" key="9">
    <source>
        <dbReference type="ARBA" id="ARBA00023288"/>
    </source>
</evidence>
<dbReference type="SUPFAM" id="SSF48652">
    <property type="entry name" value="Tetraspanin"/>
    <property type="match status" value="1"/>
</dbReference>
<dbReference type="InterPro" id="IPR018499">
    <property type="entry name" value="Tetraspanin/Peripherin"/>
</dbReference>
<name>A0A452ELM1_CAPHI</name>
<keyword evidence="8" id="KW-0325">Glycoprotein</keyword>
<dbReference type="STRING" id="9925.ENSCHIP00000013045"/>
<evidence type="ECO:0000313" key="11">
    <source>
        <dbReference type="Ensembl" id="ENSCHIP00000013045.1"/>
    </source>
</evidence>
<dbReference type="EMBL" id="LWLT01000017">
    <property type="status" value="NOT_ANNOTATED_CDS"/>
    <property type="molecule type" value="Genomic_DNA"/>
</dbReference>